<gene>
    <name evidence="3" type="ORF">NS359_13085</name>
</gene>
<comment type="caution">
    <text evidence="3">The sequence shown here is derived from an EMBL/GenBank/DDBJ whole genome shotgun (WGS) entry which is preliminary data.</text>
</comment>
<organism evidence="3 4">
    <name type="scientific">Curtobacterium oceanosedimentum</name>
    <dbReference type="NCBI Taxonomy" id="465820"/>
    <lineage>
        <taxon>Bacteria</taxon>
        <taxon>Bacillati</taxon>
        <taxon>Actinomycetota</taxon>
        <taxon>Actinomycetes</taxon>
        <taxon>Micrococcales</taxon>
        <taxon>Microbacteriaceae</taxon>
        <taxon>Curtobacterium</taxon>
    </lineage>
</organism>
<dbReference type="EMBL" id="LDRC01000071">
    <property type="protein sequence ID" value="KTR50858.1"/>
    <property type="molecule type" value="Genomic_DNA"/>
</dbReference>
<dbReference type="RefSeq" id="WP_058750381.1">
    <property type="nucleotide sequence ID" value="NZ_LDRC01000071.1"/>
</dbReference>
<evidence type="ECO:0000313" key="4">
    <source>
        <dbReference type="Proteomes" id="UP000072763"/>
    </source>
</evidence>
<dbReference type="Proteomes" id="UP000072763">
    <property type="component" value="Unassembled WGS sequence"/>
</dbReference>
<dbReference type="PATRIC" id="fig|465820.4.peg.2939"/>
<reference evidence="3 4" key="1">
    <citation type="journal article" date="2016" name="Front. Microbiol.">
        <title>Genomic Resource of Rice Seed Associated Bacteria.</title>
        <authorList>
            <person name="Midha S."/>
            <person name="Bansal K."/>
            <person name="Sharma S."/>
            <person name="Kumar N."/>
            <person name="Patil P.P."/>
            <person name="Chaudhry V."/>
            <person name="Patil P.B."/>
        </authorList>
    </citation>
    <scope>NUCLEOTIDE SEQUENCE [LARGE SCALE GENOMIC DNA]</scope>
    <source>
        <strain evidence="3 4">NS359</strain>
    </source>
</reference>
<evidence type="ECO:0000313" key="3">
    <source>
        <dbReference type="EMBL" id="KTR50858.1"/>
    </source>
</evidence>
<accession>A0A147DN95</accession>
<protein>
    <submittedName>
        <fullName evidence="3">Uncharacterized protein</fullName>
    </submittedName>
</protein>
<proteinExistence type="predicted"/>
<feature type="coiled-coil region" evidence="1">
    <location>
        <begin position="75"/>
        <end position="109"/>
    </location>
</feature>
<dbReference type="AlphaFoldDB" id="A0A147DN95"/>
<sequence length="125" mass="13122">MSPDAGEIATDGVAVDVGHREWAALLDALERELTGTAASAPDATVPATPQTAAKAPDATAWTEPTTLGPVPRALVGRASRLLAAQRDRLEELETERRQTLEHLGALRQVAATDEPRGSVYLDASA</sequence>
<feature type="region of interest" description="Disordered" evidence="2">
    <location>
        <begin position="37"/>
        <end position="72"/>
    </location>
</feature>
<name>A0A147DN95_9MICO</name>
<evidence type="ECO:0000256" key="2">
    <source>
        <dbReference type="SAM" id="MobiDB-lite"/>
    </source>
</evidence>
<keyword evidence="1" id="KW-0175">Coiled coil</keyword>
<evidence type="ECO:0000256" key="1">
    <source>
        <dbReference type="SAM" id="Coils"/>
    </source>
</evidence>
<dbReference type="STRING" id="465820.NS263_05990"/>
<dbReference type="OrthoDB" id="5185490at2"/>